<evidence type="ECO:0000313" key="1">
    <source>
        <dbReference type="EMBL" id="CAF5040430.1"/>
    </source>
</evidence>
<feature type="non-terminal residue" evidence="1">
    <location>
        <position position="82"/>
    </location>
</feature>
<sequence length="82" mass="9634">MDFYYGDIDVEKLKVEALMIVDFYQSVIKTNQMNIKQITKISTIRKIFNSCEVGKEMFKEYQKLIKLYLTIPVTTATAERTI</sequence>
<gene>
    <name evidence="1" type="ORF">QYT958_LOCUS41353</name>
</gene>
<proteinExistence type="predicted"/>
<name>A0A822CCX1_9BILA</name>
<evidence type="ECO:0000313" key="2">
    <source>
        <dbReference type="Proteomes" id="UP000663848"/>
    </source>
</evidence>
<organism evidence="1 2">
    <name type="scientific">Rotaria socialis</name>
    <dbReference type="NCBI Taxonomy" id="392032"/>
    <lineage>
        <taxon>Eukaryota</taxon>
        <taxon>Metazoa</taxon>
        <taxon>Spiralia</taxon>
        <taxon>Gnathifera</taxon>
        <taxon>Rotifera</taxon>
        <taxon>Eurotatoria</taxon>
        <taxon>Bdelloidea</taxon>
        <taxon>Philodinida</taxon>
        <taxon>Philodinidae</taxon>
        <taxon>Rotaria</taxon>
    </lineage>
</organism>
<accession>A0A822CCX1</accession>
<dbReference type="AlphaFoldDB" id="A0A822CCX1"/>
<dbReference type="EMBL" id="CAJOBR010046710">
    <property type="protein sequence ID" value="CAF5040430.1"/>
    <property type="molecule type" value="Genomic_DNA"/>
</dbReference>
<comment type="caution">
    <text evidence="1">The sequence shown here is derived from an EMBL/GenBank/DDBJ whole genome shotgun (WGS) entry which is preliminary data.</text>
</comment>
<protein>
    <submittedName>
        <fullName evidence="1">Uncharacterized protein</fullName>
    </submittedName>
</protein>
<reference evidence="1" key="1">
    <citation type="submission" date="2021-02" db="EMBL/GenBank/DDBJ databases">
        <authorList>
            <person name="Nowell W R."/>
        </authorList>
    </citation>
    <scope>NUCLEOTIDE SEQUENCE</scope>
</reference>
<dbReference type="Proteomes" id="UP000663848">
    <property type="component" value="Unassembled WGS sequence"/>
</dbReference>